<dbReference type="AlphaFoldDB" id="A0A7S2LSP2"/>
<accession>A0A7S2LSP2</accession>
<name>A0A7S2LSP2_9STRA</name>
<proteinExistence type="predicted"/>
<evidence type="ECO:0000313" key="1">
    <source>
        <dbReference type="EMBL" id="CAD9615232.1"/>
    </source>
</evidence>
<organism evidence="1">
    <name type="scientific">Skeletonema marinoi</name>
    <dbReference type="NCBI Taxonomy" id="267567"/>
    <lineage>
        <taxon>Eukaryota</taxon>
        <taxon>Sar</taxon>
        <taxon>Stramenopiles</taxon>
        <taxon>Ochrophyta</taxon>
        <taxon>Bacillariophyta</taxon>
        <taxon>Coscinodiscophyceae</taxon>
        <taxon>Thalassiosirophycidae</taxon>
        <taxon>Thalassiosirales</taxon>
        <taxon>Skeletonemataceae</taxon>
        <taxon>Skeletonema</taxon>
        <taxon>Skeletonema marinoi-dohrnii complex</taxon>
    </lineage>
</organism>
<sequence>MNRTMTADLIVDFPHKRNHQAVRFAHMAQVHVVTRHCETHNVARHELWYTESDYHRMRLDAKTRKRLALLRAQRSSVSFTKNQMRSSADERRQNVLLSLEPNIIPPIYPVQYATEICILMSRAA</sequence>
<dbReference type="EMBL" id="HBGZ01021199">
    <property type="protein sequence ID" value="CAD9615232.1"/>
    <property type="molecule type" value="Transcribed_RNA"/>
</dbReference>
<reference evidence="1" key="1">
    <citation type="submission" date="2021-01" db="EMBL/GenBank/DDBJ databases">
        <authorList>
            <person name="Corre E."/>
            <person name="Pelletier E."/>
            <person name="Niang G."/>
            <person name="Scheremetjew M."/>
            <person name="Finn R."/>
            <person name="Kale V."/>
            <person name="Holt S."/>
            <person name="Cochrane G."/>
            <person name="Meng A."/>
            <person name="Brown T."/>
            <person name="Cohen L."/>
        </authorList>
    </citation>
    <scope>NUCLEOTIDE SEQUENCE</scope>
    <source>
        <strain evidence="1">SM1012Den-03</strain>
    </source>
</reference>
<gene>
    <name evidence="1" type="ORF">SMAR0320_LOCUS15263</name>
</gene>
<protein>
    <submittedName>
        <fullName evidence="1">Uncharacterized protein</fullName>
    </submittedName>
</protein>